<accession>A0ACB7XV86</accession>
<organism evidence="1 2">
    <name type="scientific">Vaccinium darrowii</name>
    <dbReference type="NCBI Taxonomy" id="229202"/>
    <lineage>
        <taxon>Eukaryota</taxon>
        <taxon>Viridiplantae</taxon>
        <taxon>Streptophyta</taxon>
        <taxon>Embryophyta</taxon>
        <taxon>Tracheophyta</taxon>
        <taxon>Spermatophyta</taxon>
        <taxon>Magnoliopsida</taxon>
        <taxon>eudicotyledons</taxon>
        <taxon>Gunneridae</taxon>
        <taxon>Pentapetalae</taxon>
        <taxon>asterids</taxon>
        <taxon>Ericales</taxon>
        <taxon>Ericaceae</taxon>
        <taxon>Vaccinioideae</taxon>
        <taxon>Vaccinieae</taxon>
        <taxon>Vaccinium</taxon>
    </lineage>
</organism>
<proteinExistence type="predicted"/>
<protein>
    <submittedName>
        <fullName evidence="1">Uncharacterized protein</fullName>
    </submittedName>
</protein>
<comment type="caution">
    <text evidence="1">The sequence shown here is derived from an EMBL/GenBank/DDBJ whole genome shotgun (WGS) entry which is preliminary data.</text>
</comment>
<dbReference type="EMBL" id="CM037151">
    <property type="protein sequence ID" value="KAH7845024.1"/>
    <property type="molecule type" value="Genomic_DNA"/>
</dbReference>
<name>A0ACB7XV86_9ERIC</name>
<gene>
    <name evidence="1" type="ORF">Vadar_034302</name>
</gene>
<evidence type="ECO:0000313" key="1">
    <source>
        <dbReference type="EMBL" id="KAH7845024.1"/>
    </source>
</evidence>
<keyword evidence="2" id="KW-1185">Reference proteome</keyword>
<reference evidence="1 2" key="1">
    <citation type="journal article" date="2021" name="Hortic Res">
        <title>High-quality reference genome and annotation aids understanding of berry development for evergreen blueberry (Vaccinium darrowii).</title>
        <authorList>
            <person name="Yu J."/>
            <person name="Hulse-Kemp A.M."/>
            <person name="Babiker E."/>
            <person name="Staton M."/>
        </authorList>
    </citation>
    <scope>NUCLEOTIDE SEQUENCE [LARGE SCALE GENOMIC DNA]</scope>
    <source>
        <strain evidence="2">cv. NJ 8807/NJ 8810</strain>
        <tissue evidence="1">Young leaf</tissue>
    </source>
</reference>
<dbReference type="Proteomes" id="UP000828048">
    <property type="component" value="Chromosome 1"/>
</dbReference>
<sequence>MNRAENTDEASENDSGPEAATDRRFLRSRYLAVKTLICDERDDLSRVDSGKFNAIINEVDSLHQLVQKPREQVADAEALLDITNTLVTFVKAHSNEGITPSDFVNCLLKNFGAQGKASSCSGDGRNTIAWKDIGRAVSHVIRRAPGCCTMLGPMNTEPKQQKAVSRRKRTRPTESAKQPEQLNDAVTEKKTDTDKNMATMFAILRKNRRARLENVVLNRNSFAQTIENVFALSFLVKDGRAEITVDEKGWHIISPRNAPAANVVASGEVSYSHFVFRFDYRDWKLMMDSVRVGEELMPHRNQDSRRNDYSQTDKIPEKTGPMGPTTPIMKLSRNRGLVVQKQSVLEDYPESDDSAARAAAVPKGKRKV</sequence>
<evidence type="ECO:0000313" key="2">
    <source>
        <dbReference type="Proteomes" id="UP000828048"/>
    </source>
</evidence>